<evidence type="ECO:0000256" key="7">
    <source>
        <dbReference type="ARBA" id="ARBA00023136"/>
    </source>
</evidence>
<keyword evidence="11" id="KW-1185">Reference proteome</keyword>
<feature type="transmembrane region" description="Helical" evidence="9">
    <location>
        <begin position="90"/>
        <end position="111"/>
    </location>
</feature>
<keyword evidence="5 9" id="KW-0812">Transmembrane</keyword>
<feature type="region of interest" description="Disordered" evidence="8">
    <location>
        <begin position="374"/>
        <end position="397"/>
    </location>
</feature>
<evidence type="ECO:0000256" key="3">
    <source>
        <dbReference type="ARBA" id="ARBA00022448"/>
    </source>
</evidence>
<gene>
    <name evidence="10" type="ORF">KDH_68270</name>
</gene>
<evidence type="ECO:0000256" key="6">
    <source>
        <dbReference type="ARBA" id="ARBA00022989"/>
    </source>
</evidence>
<accession>A0ABQ6G0I9</accession>
<evidence type="ECO:0000256" key="1">
    <source>
        <dbReference type="ARBA" id="ARBA00004651"/>
    </source>
</evidence>
<comment type="similarity">
    <text evidence="2">Belongs to the autoinducer-2 exporter (AI-2E) (TC 2.A.86) family.</text>
</comment>
<name>A0ABQ6G0I9_9CHLR</name>
<keyword evidence="7 9" id="KW-0472">Membrane</keyword>
<keyword evidence="4" id="KW-1003">Cell membrane</keyword>
<evidence type="ECO:0000256" key="5">
    <source>
        <dbReference type="ARBA" id="ARBA00022692"/>
    </source>
</evidence>
<keyword evidence="6 9" id="KW-1133">Transmembrane helix</keyword>
<evidence type="ECO:0000256" key="4">
    <source>
        <dbReference type="ARBA" id="ARBA00022475"/>
    </source>
</evidence>
<dbReference type="InterPro" id="IPR002549">
    <property type="entry name" value="AI-2E-like"/>
</dbReference>
<keyword evidence="3" id="KW-0813">Transport</keyword>
<feature type="transmembrane region" description="Helical" evidence="9">
    <location>
        <begin position="236"/>
        <end position="267"/>
    </location>
</feature>
<feature type="transmembrane region" description="Helical" evidence="9">
    <location>
        <begin position="175"/>
        <end position="198"/>
    </location>
</feature>
<feature type="transmembrane region" description="Helical" evidence="9">
    <location>
        <begin position="273"/>
        <end position="305"/>
    </location>
</feature>
<comment type="subcellular location">
    <subcellularLocation>
        <location evidence="1">Cell membrane</location>
        <topology evidence="1">Multi-pass membrane protein</topology>
    </subcellularLocation>
</comment>
<feature type="transmembrane region" description="Helical" evidence="9">
    <location>
        <begin position="342"/>
        <end position="364"/>
    </location>
</feature>
<evidence type="ECO:0000313" key="10">
    <source>
        <dbReference type="EMBL" id="GLV60004.1"/>
    </source>
</evidence>
<dbReference type="Pfam" id="PF01594">
    <property type="entry name" value="AI-2E_transport"/>
    <property type="match status" value="1"/>
</dbReference>
<dbReference type="PANTHER" id="PTHR21716">
    <property type="entry name" value="TRANSMEMBRANE PROTEIN"/>
    <property type="match status" value="1"/>
</dbReference>
<feature type="transmembrane region" description="Helical" evidence="9">
    <location>
        <begin position="317"/>
        <end position="336"/>
    </location>
</feature>
<evidence type="ECO:0000256" key="9">
    <source>
        <dbReference type="SAM" id="Phobius"/>
    </source>
</evidence>
<evidence type="ECO:0000313" key="11">
    <source>
        <dbReference type="Proteomes" id="UP001344906"/>
    </source>
</evidence>
<dbReference type="PANTHER" id="PTHR21716:SF53">
    <property type="entry name" value="PERMEASE PERM-RELATED"/>
    <property type="match status" value="1"/>
</dbReference>
<feature type="transmembrane region" description="Helical" evidence="9">
    <location>
        <begin position="63"/>
        <end position="83"/>
    </location>
</feature>
<reference evidence="10 11" key="1">
    <citation type="submission" date="2023-02" db="EMBL/GenBank/DDBJ databases">
        <title>Dictyobacter halimunensis sp. nov., a new member of the class Ktedonobacteria from forest soil in a geothermal area.</title>
        <authorList>
            <person name="Rachmania M.K."/>
            <person name="Ningsih F."/>
            <person name="Sakai Y."/>
            <person name="Yabe S."/>
            <person name="Yokota A."/>
            <person name="Sjamsuridzal W."/>
        </authorList>
    </citation>
    <scope>NUCLEOTIDE SEQUENCE [LARGE SCALE GENOMIC DNA]</scope>
    <source>
        <strain evidence="10 11">S3.2.2.5</strain>
    </source>
</reference>
<dbReference type="EMBL" id="BSRI01000002">
    <property type="protein sequence ID" value="GLV60004.1"/>
    <property type="molecule type" value="Genomic_DNA"/>
</dbReference>
<evidence type="ECO:0000256" key="8">
    <source>
        <dbReference type="SAM" id="MobiDB-lite"/>
    </source>
</evidence>
<organism evidence="10 11">
    <name type="scientific">Dictyobacter halimunensis</name>
    <dbReference type="NCBI Taxonomy" id="3026934"/>
    <lineage>
        <taxon>Bacteria</taxon>
        <taxon>Bacillati</taxon>
        <taxon>Chloroflexota</taxon>
        <taxon>Ktedonobacteria</taxon>
        <taxon>Ktedonobacterales</taxon>
        <taxon>Dictyobacteraceae</taxon>
        <taxon>Dictyobacter</taxon>
    </lineage>
</organism>
<sequence>MQAACAWKELGDMSTTRHLPQDAPANENDIKWKRRRDIPVAILAWIGVVAVVLWGAAHIVRALLLLIIAALLAYALMPGVKWLQRFIPRPFAIVSICLITLACLSLLLYFVTSTAVHQFTSLARSLAFVLAPRHGTTSPLEHFLQSFGITQQQIIAARQQLIARGENLASSALPLITSILDVLLDTVVVAVITIYFLIDGPRINRWCRHNLPDKARPDFLIDTLQRVVGGYIRGQLILATLIGLLVGIGMALFRVPYALLLGVLAFILEFIPILGTLISGAICTLIALTQGIWIAVGVLIYFIIVHILEGDIVGPRIVGEAIGLHPIVSIAAVIAGSQLFGIWGALLASPIAGVLQALLITVWLEWRHTHPEQFGRQRARSSPQDDGPLDDGDQPQR</sequence>
<feature type="transmembrane region" description="Helical" evidence="9">
    <location>
        <begin position="38"/>
        <end position="57"/>
    </location>
</feature>
<evidence type="ECO:0000256" key="2">
    <source>
        <dbReference type="ARBA" id="ARBA00009773"/>
    </source>
</evidence>
<dbReference type="Proteomes" id="UP001344906">
    <property type="component" value="Unassembled WGS sequence"/>
</dbReference>
<protein>
    <submittedName>
        <fullName evidence="10">AI-2E family transporter</fullName>
    </submittedName>
</protein>
<comment type="caution">
    <text evidence="10">The sequence shown here is derived from an EMBL/GenBank/DDBJ whole genome shotgun (WGS) entry which is preliminary data.</text>
</comment>
<proteinExistence type="inferred from homology"/>
<feature type="compositionally biased region" description="Acidic residues" evidence="8">
    <location>
        <begin position="387"/>
        <end position="397"/>
    </location>
</feature>